<dbReference type="Proteomes" id="UP000054937">
    <property type="component" value="Unassembled WGS sequence"/>
</dbReference>
<dbReference type="PANTHER" id="PTHR48025:SF1">
    <property type="entry name" value="RRM DOMAIN-CONTAINING PROTEIN"/>
    <property type="match status" value="1"/>
</dbReference>
<dbReference type="AlphaFoldDB" id="A0A0V0QJE8"/>
<sequence length="191" mass="21888">MNNDSVELDSLIKSDNKQNQKQSRGFRNSGNRGGARRGGADRGRNRNFNNFNRNSGGSSGNRRGGYNQRQDRGKRGGFGGKPQKRVYKVKIENLHYSVDDNALEKAFGRIGEFKKCKVEWDASGRSNESGYIEYFNIEDAERAVSEFNQTKFEGQIISVSLEENSNTQQNNNKFSQQPDRINRRQGFKRRY</sequence>
<dbReference type="SUPFAM" id="SSF54928">
    <property type="entry name" value="RNA-binding domain, RBD"/>
    <property type="match status" value="1"/>
</dbReference>
<feature type="domain" description="RRM" evidence="4">
    <location>
        <begin position="87"/>
        <end position="164"/>
    </location>
</feature>
<dbReference type="EMBL" id="LDAU01000155">
    <property type="protein sequence ID" value="KRX02310.1"/>
    <property type="molecule type" value="Genomic_DNA"/>
</dbReference>
<feature type="compositionally biased region" description="Low complexity" evidence="3">
    <location>
        <begin position="46"/>
        <end position="56"/>
    </location>
</feature>
<comment type="caution">
    <text evidence="5">The sequence shown here is derived from an EMBL/GenBank/DDBJ whole genome shotgun (WGS) entry which is preliminary data.</text>
</comment>
<protein>
    <recommendedName>
        <fullName evidence="4">RRM domain-containing protein</fullName>
    </recommendedName>
</protein>
<dbReference type="Pfam" id="PF00076">
    <property type="entry name" value="RRM_1"/>
    <property type="match status" value="1"/>
</dbReference>
<dbReference type="InterPro" id="IPR050502">
    <property type="entry name" value="Euk_RNA-bind_prot"/>
</dbReference>
<feature type="region of interest" description="Disordered" evidence="3">
    <location>
        <begin position="1"/>
        <end position="84"/>
    </location>
</feature>
<dbReference type="InParanoid" id="A0A0V0QJE8"/>
<keyword evidence="1 2" id="KW-0694">RNA-binding</keyword>
<dbReference type="InterPro" id="IPR012677">
    <property type="entry name" value="Nucleotide-bd_a/b_plait_sf"/>
</dbReference>
<name>A0A0V0QJE8_PSEPJ</name>
<proteinExistence type="predicted"/>
<evidence type="ECO:0000256" key="3">
    <source>
        <dbReference type="SAM" id="MobiDB-lite"/>
    </source>
</evidence>
<evidence type="ECO:0000313" key="5">
    <source>
        <dbReference type="EMBL" id="KRX02310.1"/>
    </source>
</evidence>
<dbReference type="GO" id="GO:0003729">
    <property type="term" value="F:mRNA binding"/>
    <property type="evidence" value="ECO:0007669"/>
    <property type="project" value="TreeGrafter"/>
</dbReference>
<organism evidence="5 6">
    <name type="scientific">Pseudocohnilembus persalinus</name>
    <name type="common">Ciliate</name>
    <dbReference type="NCBI Taxonomy" id="266149"/>
    <lineage>
        <taxon>Eukaryota</taxon>
        <taxon>Sar</taxon>
        <taxon>Alveolata</taxon>
        <taxon>Ciliophora</taxon>
        <taxon>Intramacronucleata</taxon>
        <taxon>Oligohymenophorea</taxon>
        <taxon>Scuticociliatia</taxon>
        <taxon>Philasterida</taxon>
        <taxon>Pseudocohnilembidae</taxon>
        <taxon>Pseudocohnilembus</taxon>
    </lineage>
</organism>
<evidence type="ECO:0000256" key="2">
    <source>
        <dbReference type="PROSITE-ProRule" id="PRU00176"/>
    </source>
</evidence>
<dbReference type="SMART" id="SM00360">
    <property type="entry name" value="RRM"/>
    <property type="match status" value="1"/>
</dbReference>
<dbReference type="OMA" id="KMEIMHR"/>
<keyword evidence="6" id="KW-1185">Reference proteome</keyword>
<dbReference type="OrthoDB" id="295388at2759"/>
<evidence type="ECO:0000259" key="4">
    <source>
        <dbReference type="PROSITE" id="PS50102"/>
    </source>
</evidence>
<dbReference type="InterPro" id="IPR035979">
    <property type="entry name" value="RBD_domain_sf"/>
</dbReference>
<feature type="region of interest" description="Disordered" evidence="3">
    <location>
        <begin position="162"/>
        <end position="191"/>
    </location>
</feature>
<feature type="compositionally biased region" description="Polar residues" evidence="3">
    <location>
        <begin position="162"/>
        <end position="179"/>
    </location>
</feature>
<gene>
    <name evidence="5" type="ORF">PPERSA_09927</name>
</gene>
<dbReference type="PANTHER" id="PTHR48025">
    <property type="entry name" value="OS02G0815200 PROTEIN"/>
    <property type="match status" value="1"/>
</dbReference>
<evidence type="ECO:0000256" key="1">
    <source>
        <dbReference type="ARBA" id="ARBA00022884"/>
    </source>
</evidence>
<accession>A0A0V0QJE8</accession>
<evidence type="ECO:0000313" key="6">
    <source>
        <dbReference type="Proteomes" id="UP000054937"/>
    </source>
</evidence>
<dbReference type="PROSITE" id="PS50102">
    <property type="entry name" value="RRM"/>
    <property type="match status" value="1"/>
</dbReference>
<reference evidence="5 6" key="1">
    <citation type="journal article" date="2015" name="Sci. Rep.">
        <title>Genome of the facultative scuticociliatosis pathogen Pseudocohnilembus persalinus provides insight into its virulence through horizontal gene transfer.</title>
        <authorList>
            <person name="Xiong J."/>
            <person name="Wang G."/>
            <person name="Cheng J."/>
            <person name="Tian M."/>
            <person name="Pan X."/>
            <person name="Warren A."/>
            <person name="Jiang C."/>
            <person name="Yuan D."/>
            <person name="Miao W."/>
        </authorList>
    </citation>
    <scope>NUCLEOTIDE SEQUENCE [LARGE SCALE GENOMIC DNA]</scope>
    <source>
        <strain evidence="5">36N120E</strain>
    </source>
</reference>
<dbReference type="Gene3D" id="3.30.70.330">
    <property type="match status" value="1"/>
</dbReference>
<dbReference type="InterPro" id="IPR000504">
    <property type="entry name" value="RRM_dom"/>
</dbReference>